<dbReference type="PROSITE" id="PS50005">
    <property type="entry name" value="TPR"/>
    <property type="match status" value="1"/>
</dbReference>
<dbReference type="OrthoDB" id="10374869at2759"/>
<comment type="caution">
    <text evidence="2">The sequence shown here is derived from an EMBL/GenBank/DDBJ whole genome shotgun (WGS) entry which is preliminary data.</text>
</comment>
<evidence type="ECO:0000313" key="3">
    <source>
        <dbReference type="Proteomes" id="UP000266673"/>
    </source>
</evidence>
<evidence type="ECO:0000313" key="2">
    <source>
        <dbReference type="EMBL" id="RIB14330.1"/>
    </source>
</evidence>
<name>A0A397UVM7_9GLOM</name>
<dbReference type="SMART" id="SM00028">
    <property type="entry name" value="TPR"/>
    <property type="match status" value="2"/>
</dbReference>
<dbReference type="InterPro" id="IPR019734">
    <property type="entry name" value="TPR_rpt"/>
</dbReference>
<keyword evidence="1" id="KW-0802">TPR repeat</keyword>
<sequence>MKDKWVNPLNQHDNRHIDMLKNLANSTILLKNRGKIYFVIGRFEKALEDLTTLLNDEKNNTFALRYRAETYLILKKYDKSYNDLMNLLTIDQSHAWALEARGVIYYR</sequence>
<dbReference type="SUPFAM" id="SSF48452">
    <property type="entry name" value="TPR-like"/>
    <property type="match status" value="1"/>
</dbReference>
<feature type="non-terminal residue" evidence="2">
    <location>
        <position position="1"/>
    </location>
</feature>
<accession>A0A397UVM7</accession>
<evidence type="ECO:0000256" key="1">
    <source>
        <dbReference type="PROSITE-ProRule" id="PRU00339"/>
    </source>
</evidence>
<gene>
    <name evidence="2" type="ORF">C2G38_2096179</name>
</gene>
<dbReference type="InterPro" id="IPR011990">
    <property type="entry name" value="TPR-like_helical_dom_sf"/>
</dbReference>
<dbReference type="Proteomes" id="UP000266673">
    <property type="component" value="Unassembled WGS sequence"/>
</dbReference>
<reference evidence="2 3" key="1">
    <citation type="submission" date="2018-06" db="EMBL/GenBank/DDBJ databases">
        <title>Comparative genomics reveals the genomic features of Rhizophagus irregularis, R. cerebriforme, R. diaphanum and Gigaspora rosea, and their symbiotic lifestyle signature.</title>
        <authorList>
            <person name="Morin E."/>
            <person name="San Clemente H."/>
            <person name="Chen E.C.H."/>
            <person name="De La Providencia I."/>
            <person name="Hainaut M."/>
            <person name="Kuo A."/>
            <person name="Kohler A."/>
            <person name="Murat C."/>
            <person name="Tang N."/>
            <person name="Roy S."/>
            <person name="Loubradou J."/>
            <person name="Henrissat B."/>
            <person name="Grigoriev I.V."/>
            <person name="Corradi N."/>
            <person name="Roux C."/>
            <person name="Martin F.M."/>
        </authorList>
    </citation>
    <scope>NUCLEOTIDE SEQUENCE [LARGE SCALE GENOMIC DNA]</scope>
    <source>
        <strain evidence="2 3">DAOM 194757</strain>
    </source>
</reference>
<protein>
    <submittedName>
        <fullName evidence="2">Uncharacterized protein</fullName>
    </submittedName>
</protein>
<proteinExistence type="predicted"/>
<keyword evidence="3" id="KW-1185">Reference proteome</keyword>
<dbReference type="EMBL" id="QKWP01000842">
    <property type="protein sequence ID" value="RIB14330.1"/>
    <property type="molecule type" value="Genomic_DNA"/>
</dbReference>
<dbReference type="AlphaFoldDB" id="A0A397UVM7"/>
<feature type="repeat" description="TPR" evidence="1">
    <location>
        <begin position="27"/>
        <end position="60"/>
    </location>
</feature>
<dbReference type="Gene3D" id="1.25.40.10">
    <property type="entry name" value="Tetratricopeptide repeat domain"/>
    <property type="match status" value="1"/>
</dbReference>
<organism evidence="2 3">
    <name type="scientific">Gigaspora rosea</name>
    <dbReference type="NCBI Taxonomy" id="44941"/>
    <lineage>
        <taxon>Eukaryota</taxon>
        <taxon>Fungi</taxon>
        <taxon>Fungi incertae sedis</taxon>
        <taxon>Mucoromycota</taxon>
        <taxon>Glomeromycotina</taxon>
        <taxon>Glomeromycetes</taxon>
        <taxon>Diversisporales</taxon>
        <taxon>Gigasporaceae</taxon>
        <taxon>Gigaspora</taxon>
    </lineage>
</organism>